<dbReference type="PANTHER" id="PTHR43133">
    <property type="entry name" value="RNA POLYMERASE ECF-TYPE SIGMA FACTO"/>
    <property type="match status" value="1"/>
</dbReference>
<evidence type="ECO:0000256" key="3">
    <source>
        <dbReference type="ARBA" id="ARBA00023082"/>
    </source>
</evidence>
<evidence type="ECO:0000256" key="4">
    <source>
        <dbReference type="ARBA" id="ARBA00023125"/>
    </source>
</evidence>
<evidence type="ECO:0000259" key="7">
    <source>
        <dbReference type="Pfam" id="PF08281"/>
    </source>
</evidence>
<dbReference type="PANTHER" id="PTHR43133:SF8">
    <property type="entry name" value="RNA POLYMERASE SIGMA FACTOR HI_1459-RELATED"/>
    <property type="match status" value="1"/>
</dbReference>
<gene>
    <name evidence="8" type="ORF">M3P05_06925</name>
</gene>
<name>A0ABT0PE79_9GAMM</name>
<dbReference type="SUPFAM" id="SSF88659">
    <property type="entry name" value="Sigma3 and sigma4 domains of RNA polymerase sigma factors"/>
    <property type="match status" value="1"/>
</dbReference>
<dbReference type="InterPro" id="IPR036388">
    <property type="entry name" value="WH-like_DNA-bd_sf"/>
</dbReference>
<keyword evidence="2" id="KW-0805">Transcription regulation</keyword>
<dbReference type="InterPro" id="IPR013325">
    <property type="entry name" value="RNA_pol_sigma_r2"/>
</dbReference>
<dbReference type="Gene3D" id="1.10.10.10">
    <property type="entry name" value="Winged helix-like DNA-binding domain superfamily/Winged helix DNA-binding domain"/>
    <property type="match status" value="1"/>
</dbReference>
<keyword evidence="9" id="KW-1185">Reference proteome</keyword>
<feature type="domain" description="RNA polymerase sigma-70 region 2" evidence="6">
    <location>
        <begin position="5"/>
        <end position="67"/>
    </location>
</feature>
<dbReference type="Pfam" id="PF08281">
    <property type="entry name" value="Sigma70_r4_2"/>
    <property type="match status" value="1"/>
</dbReference>
<dbReference type="InterPro" id="IPR039425">
    <property type="entry name" value="RNA_pol_sigma-70-like"/>
</dbReference>
<evidence type="ECO:0000313" key="9">
    <source>
        <dbReference type="Proteomes" id="UP001203338"/>
    </source>
</evidence>
<evidence type="ECO:0000259" key="6">
    <source>
        <dbReference type="Pfam" id="PF04542"/>
    </source>
</evidence>
<dbReference type="Gene3D" id="1.10.1740.10">
    <property type="match status" value="1"/>
</dbReference>
<reference evidence="8 9" key="1">
    <citation type="submission" date="2022-05" db="EMBL/GenBank/DDBJ databases">
        <authorList>
            <person name="Park J.-S."/>
        </authorList>
    </citation>
    <scope>NUCLEOTIDE SEQUENCE [LARGE SCALE GENOMIC DNA]</scope>
    <source>
        <strain evidence="8 9">2012CJ34-2</strain>
    </source>
</reference>
<dbReference type="Pfam" id="PF04542">
    <property type="entry name" value="Sigma70_r2"/>
    <property type="match status" value="1"/>
</dbReference>
<evidence type="ECO:0000256" key="1">
    <source>
        <dbReference type="ARBA" id="ARBA00010641"/>
    </source>
</evidence>
<dbReference type="InterPro" id="IPR013324">
    <property type="entry name" value="RNA_pol_sigma_r3/r4-like"/>
</dbReference>
<sequence>MRAWRNNEQALKNWLIKTTGDNDQAEDILQDIFLKALKDKERFCTLSHAKSWLFKIARNTVIDTHRKPKLETSSSLDDILNYPLSKENSPLILELQTCLFRVMSELDDQDRDIIESCDINGMSQVDYAEDKGLALPAVKSRIQRARQKLRSGMVTRSHFWLTGSPIPCSA</sequence>
<dbReference type="RefSeq" id="WP_249698736.1">
    <property type="nucleotide sequence ID" value="NZ_JAMFLX010000007.1"/>
</dbReference>
<evidence type="ECO:0000313" key="8">
    <source>
        <dbReference type="EMBL" id="MCL6269670.1"/>
    </source>
</evidence>
<keyword evidence="4" id="KW-0238">DNA-binding</keyword>
<evidence type="ECO:0000256" key="2">
    <source>
        <dbReference type="ARBA" id="ARBA00023015"/>
    </source>
</evidence>
<evidence type="ECO:0000256" key="5">
    <source>
        <dbReference type="ARBA" id="ARBA00023163"/>
    </source>
</evidence>
<dbReference type="EMBL" id="JAMFLX010000007">
    <property type="protein sequence ID" value="MCL6269670.1"/>
    <property type="molecule type" value="Genomic_DNA"/>
</dbReference>
<dbReference type="InterPro" id="IPR014284">
    <property type="entry name" value="RNA_pol_sigma-70_dom"/>
</dbReference>
<dbReference type="InterPro" id="IPR013249">
    <property type="entry name" value="RNA_pol_sigma70_r4_t2"/>
</dbReference>
<accession>A0ABT0PE79</accession>
<dbReference type="Proteomes" id="UP001203338">
    <property type="component" value="Unassembled WGS sequence"/>
</dbReference>
<dbReference type="NCBIfam" id="TIGR02937">
    <property type="entry name" value="sigma70-ECF"/>
    <property type="match status" value="1"/>
</dbReference>
<comment type="similarity">
    <text evidence="1">Belongs to the sigma-70 factor family. ECF subfamily.</text>
</comment>
<organism evidence="8 9">
    <name type="scientific">Parendozoicomonas callyspongiae</name>
    <dbReference type="NCBI Taxonomy" id="2942213"/>
    <lineage>
        <taxon>Bacteria</taxon>
        <taxon>Pseudomonadati</taxon>
        <taxon>Pseudomonadota</taxon>
        <taxon>Gammaproteobacteria</taxon>
        <taxon>Oceanospirillales</taxon>
        <taxon>Endozoicomonadaceae</taxon>
        <taxon>Parendozoicomonas</taxon>
    </lineage>
</organism>
<dbReference type="SUPFAM" id="SSF88946">
    <property type="entry name" value="Sigma2 domain of RNA polymerase sigma factors"/>
    <property type="match status" value="1"/>
</dbReference>
<proteinExistence type="inferred from homology"/>
<feature type="domain" description="RNA polymerase sigma factor 70 region 4 type 2" evidence="7">
    <location>
        <begin position="98"/>
        <end position="149"/>
    </location>
</feature>
<protein>
    <submittedName>
        <fullName evidence="8">Sigma-70 family RNA polymerase sigma factor</fullName>
    </submittedName>
</protein>
<comment type="caution">
    <text evidence="8">The sequence shown here is derived from an EMBL/GenBank/DDBJ whole genome shotgun (WGS) entry which is preliminary data.</text>
</comment>
<dbReference type="InterPro" id="IPR007627">
    <property type="entry name" value="RNA_pol_sigma70_r2"/>
</dbReference>
<keyword evidence="3" id="KW-0731">Sigma factor</keyword>
<keyword evidence="5" id="KW-0804">Transcription</keyword>